<dbReference type="InterPro" id="IPR023833">
    <property type="entry name" value="Signal_pept_SipW-depend-type"/>
</dbReference>
<keyword evidence="2" id="KW-0472">Membrane</keyword>
<dbReference type="NCBIfam" id="TIGR04088">
    <property type="entry name" value="cognate_SipW"/>
    <property type="match status" value="1"/>
</dbReference>
<proteinExistence type="predicted"/>
<evidence type="ECO:0000256" key="1">
    <source>
        <dbReference type="SAM" id="MobiDB-lite"/>
    </source>
</evidence>
<reference evidence="3 4" key="1">
    <citation type="submission" date="2020-11" db="EMBL/GenBank/DDBJ databases">
        <title>Taxonomic evaluation of the Bacillus sporothermodurans group of bacteria based on whole genome sequences.</title>
        <authorList>
            <person name="Fiedler G."/>
            <person name="Herbstmann A.-D."/>
            <person name="Doll E."/>
            <person name="Wenning M."/>
            <person name="Brinks E."/>
            <person name="Kabisch J."/>
            <person name="Breitenwieser F."/>
            <person name="Lappann M."/>
            <person name="Boehnlein C."/>
            <person name="Franz C."/>
        </authorList>
    </citation>
    <scope>NUCLEOTIDE SEQUENCE [LARGE SCALE GENOMIC DNA]</scope>
    <source>
        <strain evidence="3 4">JCM 19841</strain>
    </source>
</reference>
<dbReference type="Proteomes" id="UP000595691">
    <property type="component" value="Chromosome"/>
</dbReference>
<name>A0ABX7E5E1_9BACI</name>
<keyword evidence="2" id="KW-1133">Transmembrane helix</keyword>
<evidence type="ECO:0000313" key="4">
    <source>
        <dbReference type="Proteomes" id="UP000595691"/>
    </source>
</evidence>
<feature type="transmembrane region" description="Helical" evidence="2">
    <location>
        <begin position="21"/>
        <end position="43"/>
    </location>
</feature>
<dbReference type="InterPro" id="IPR023848">
    <property type="entry name" value="TasA"/>
</dbReference>
<dbReference type="NCBIfam" id="TIGR04087">
    <property type="entry name" value="YqxM_for_SipW"/>
    <property type="match status" value="1"/>
</dbReference>
<gene>
    <name evidence="3" type="primary">tapA</name>
    <name evidence="3" type="ORF">I5776_08720</name>
</gene>
<feature type="region of interest" description="Disordered" evidence="1">
    <location>
        <begin position="184"/>
        <end position="290"/>
    </location>
</feature>
<sequence length="290" mass="32355">MEGGVTIRNSRLRKFKGKNRKITNIVKIVAIWYIAIFTCSYLTSNTGAYFNDEDHVNGTITAGTWEVEEPDDGKWDKSSLKFTNNDQKIASCVKTTITTTIKNTGKEMKGTSTFEVYYAENGNPKKGSKIGEGSIGKMASEESSDLSFDVSKPGNYKFKALQRTGHPGKGELWSETITITCNEVKTSDPVNNDDDKSKSDETLKDDQKNETTKPDDKNGNDETKKDNQDKKEDSDDDANKDKNEKQDPKDSTENTDQKQDPNKKDQTTTTEPKEPEPKDGESNTKTDGDK</sequence>
<protein>
    <submittedName>
        <fullName evidence="3">Amyloid fiber anchoring/assembly protein TapA</fullName>
    </submittedName>
</protein>
<keyword evidence="4" id="KW-1185">Reference proteome</keyword>
<evidence type="ECO:0000313" key="3">
    <source>
        <dbReference type="EMBL" id="QQZ10951.1"/>
    </source>
</evidence>
<accession>A0ABX7E5E1</accession>
<dbReference type="EMBL" id="CP065425">
    <property type="protein sequence ID" value="QQZ10951.1"/>
    <property type="molecule type" value="Genomic_DNA"/>
</dbReference>
<evidence type="ECO:0000256" key="2">
    <source>
        <dbReference type="SAM" id="Phobius"/>
    </source>
</evidence>
<organism evidence="3 4">
    <name type="scientific">Heyndrickxia vini</name>
    <dbReference type="NCBI Taxonomy" id="1476025"/>
    <lineage>
        <taxon>Bacteria</taxon>
        <taxon>Bacillati</taxon>
        <taxon>Bacillota</taxon>
        <taxon>Bacilli</taxon>
        <taxon>Bacillales</taxon>
        <taxon>Bacillaceae</taxon>
        <taxon>Heyndrickxia</taxon>
    </lineage>
</organism>
<feature type="compositionally biased region" description="Basic and acidic residues" evidence="1">
    <location>
        <begin position="193"/>
        <end position="290"/>
    </location>
</feature>
<keyword evidence="2" id="KW-0812">Transmembrane</keyword>